<evidence type="ECO:0000256" key="1">
    <source>
        <dbReference type="ARBA" id="ARBA00022723"/>
    </source>
</evidence>
<dbReference type="InterPro" id="IPR007529">
    <property type="entry name" value="Znf_HIT"/>
</dbReference>
<dbReference type="PANTHER" id="PTHR13093">
    <property type="entry name" value="ZINC FINGER HIT DOMAIN CONTAINING PROTEIN 1"/>
    <property type="match status" value="1"/>
</dbReference>
<feature type="compositionally biased region" description="Basic and acidic residues" evidence="4">
    <location>
        <begin position="9"/>
        <end position="19"/>
    </location>
</feature>
<dbReference type="Proteomes" id="UP000003786">
    <property type="component" value="Chromosome 4"/>
</dbReference>
<dbReference type="KEGG" id="tot:TOT_040000439"/>
<dbReference type="GeneID" id="20716501"/>
<dbReference type="GO" id="GO:0005634">
    <property type="term" value="C:nucleus"/>
    <property type="evidence" value="ECO:0007669"/>
    <property type="project" value="UniProtKB-ARBA"/>
</dbReference>
<dbReference type="GO" id="GO:0006338">
    <property type="term" value="P:chromatin remodeling"/>
    <property type="evidence" value="ECO:0007669"/>
    <property type="project" value="InterPro"/>
</dbReference>
<sequence>MAKRGRKARGSDEEYDAKPVHKVSSSRYKHREPMDVNLMIEHDEVEADKECSVYSHMFRNNEPCWRSAYAKGSTRPARHLCVICGFFANYKCRNCASRRIEGIDSYYCSLRCLEVHNETNCGKAVHLAQW</sequence>
<evidence type="ECO:0000259" key="5">
    <source>
        <dbReference type="Pfam" id="PF04438"/>
    </source>
</evidence>
<dbReference type="InterPro" id="IPR039723">
    <property type="entry name" value="Vps71/ZNHIT1"/>
</dbReference>
<name>J4C978_THEOR</name>
<dbReference type="Pfam" id="PF04438">
    <property type="entry name" value="zf-HIT"/>
    <property type="match status" value="1"/>
</dbReference>
<accession>J4C978</accession>
<evidence type="ECO:0000256" key="2">
    <source>
        <dbReference type="ARBA" id="ARBA00022771"/>
    </source>
</evidence>
<dbReference type="STRING" id="869250.J4C978"/>
<evidence type="ECO:0000313" key="7">
    <source>
        <dbReference type="Proteomes" id="UP000003786"/>
    </source>
</evidence>
<keyword evidence="7" id="KW-1185">Reference proteome</keyword>
<keyword evidence="1" id="KW-0479">Metal-binding</keyword>
<dbReference type="RefSeq" id="XP_009692364.1">
    <property type="nucleotide sequence ID" value="XM_009694069.1"/>
</dbReference>
<dbReference type="GO" id="GO:0008270">
    <property type="term" value="F:zinc ion binding"/>
    <property type="evidence" value="ECO:0007669"/>
    <property type="project" value="UniProtKB-KW"/>
</dbReference>
<dbReference type="CDD" id="cd21437">
    <property type="entry name" value="zf-HIT_ZNHIT1_like"/>
    <property type="match status" value="1"/>
</dbReference>
<evidence type="ECO:0000256" key="3">
    <source>
        <dbReference type="ARBA" id="ARBA00022833"/>
    </source>
</evidence>
<reference evidence="6 7" key="1">
    <citation type="journal article" date="2012" name="MBio">
        <title>Comparative genome analysis of three eukaryotic parasites with differing abilities to transform leukocytes reveals key mediators of Theileria-induced leukocyte transformation.</title>
        <authorList>
            <person name="Hayashida K."/>
            <person name="Hara Y."/>
            <person name="Abe T."/>
            <person name="Yamasaki C."/>
            <person name="Toyoda A."/>
            <person name="Kosuge T."/>
            <person name="Suzuki Y."/>
            <person name="Sato Y."/>
            <person name="Kawashima S."/>
            <person name="Katayama T."/>
            <person name="Wakaguri H."/>
            <person name="Inoue N."/>
            <person name="Homma K."/>
            <person name="Tada-Umezaki M."/>
            <person name="Yagi Y."/>
            <person name="Fujii Y."/>
            <person name="Habara T."/>
            <person name="Kanehisa M."/>
            <person name="Watanabe H."/>
            <person name="Ito K."/>
            <person name="Gojobori T."/>
            <person name="Sugawara H."/>
            <person name="Imanishi T."/>
            <person name="Weir W."/>
            <person name="Gardner M."/>
            <person name="Pain A."/>
            <person name="Shiels B."/>
            <person name="Hattori M."/>
            <person name="Nene V."/>
            <person name="Sugimoto C."/>
        </authorList>
    </citation>
    <scope>NUCLEOTIDE SEQUENCE [LARGE SCALE GENOMIC DNA]</scope>
    <source>
        <strain evidence="6 7">Shintoku</strain>
    </source>
</reference>
<keyword evidence="3" id="KW-0862">Zinc</keyword>
<dbReference type="EMBL" id="AP011949">
    <property type="protein sequence ID" value="BAM42063.1"/>
    <property type="molecule type" value="Genomic_DNA"/>
</dbReference>
<proteinExistence type="predicted"/>
<organism evidence="6 7">
    <name type="scientific">Theileria orientalis strain Shintoku</name>
    <dbReference type="NCBI Taxonomy" id="869250"/>
    <lineage>
        <taxon>Eukaryota</taxon>
        <taxon>Sar</taxon>
        <taxon>Alveolata</taxon>
        <taxon>Apicomplexa</taxon>
        <taxon>Aconoidasida</taxon>
        <taxon>Piroplasmida</taxon>
        <taxon>Theileriidae</taxon>
        <taxon>Theileria</taxon>
    </lineage>
</organism>
<protein>
    <recommendedName>
        <fullName evidence="5">HIT-type domain-containing protein</fullName>
    </recommendedName>
</protein>
<dbReference type="OMA" id="KCYEHKP"/>
<feature type="region of interest" description="Disordered" evidence="4">
    <location>
        <begin position="1"/>
        <end position="29"/>
    </location>
</feature>
<dbReference type="eggNOG" id="ENOG502QXD4">
    <property type="taxonomic scope" value="Eukaryota"/>
</dbReference>
<dbReference type="VEuPathDB" id="PiroplasmaDB:TOT_040000439"/>
<evidence type="ECO:0000313" key="6">
    <source>
        <dbReference type="EMBL" id="BAM42063.1"/>
    </source>
</evidence>
<dbReference type="OrthoDB" id="74807at2759"/>
<dbReference type="AlphaFoldDB" id="J4C978"/>
<gene>
    <name evidence="6" type="ORF">TOT_040000439</name>
</gene>
<keyword evidence="2" id="KW-0863">Zinc-finger</keyword>
<feature type="domain" description="HIT-type" evidence="5">
    <location>
        <begin position="78"/>
        <end position="113"/>
    </location>
</feature>
<evidence type="ECO:0000256" key="4">
    <source>
        <dbReference type="SAM" id="MobiDB-lite"/>
    </source>
</evidence>